<sequence length="130" mass="15452">MNVWKKIRIIASLLVILLAGYLAWQIYISLFAVDIKYVPQGDLYKTVTSPDERYTLRFYRSSGGATTGFAMLGIMEDQKTKEQRRIYWEYPCREVSVKWRRDVVIINDTRLNIWTEVYDFRLDQPIYPAK</sequence>
<dbReference type="AlphaFoldDB" id="B1YF90"/>
<dbReference type="STRING" id="262543.Exig_1293"/>
<evidence type="ECO:0000313" key="3">
    <source>
        <dbReference type="Proteomes" id="UP000001681"/>
    </source>
</evidence>
<keyword evidence="1" id="KW-0812">Transmembrane</keyword>
<dbReference type="InterPro" id="IPR035406">
    <property type="entry name" value="DUF5412"/>
</dbReference>
<evidence type="ECO:0000256" key="1">
    <source>
        <dbReference type="SAM" id="Phobius"/>
    </source>
</evidence>
<dbReference type="EMBL" id="CP001022">
    <property type="protein sequence ID" value="ACB60766.1"/>
    <property type="molecule type" value="Genomic_DNA"/>
</dbReference>
<feature type="transmembrane region" description="Helical" evidence="1">
    <location>
        <begin position="12"/>
        <end position="38"/>
    </location>
</feature>
<evidence type="ECO:0000313" key="2">
    <source>
        <dbReference type="EMBL" id="ACB60766.1"/>
    </source>
</evidence>
<organism evidence="2 3">
    <name type="scientific">Exiguobacterium sibiricum (strain DSM 17290 / CCUG 55495 / CIP 109462 / JCM 13490 / 255-15)</name>
    <dbReference type="NCBI Taxonomy" id="262543"/>
    <lineage>
        <taxon>Bacteria</taxon>
        <taxon>Bacillati</taxon>
        <taxon>Bacillota</taxon>
        <taxon>Bacilli</taxon>
        <taxon>Bacillales</taxon>
        <taxon>Bacillales Family XII. Incertae Sedis</taxon>
        <taxon>Exiguobacterium</taxon>
    </lineage>
</organism>
<dbReference type="KEGG" id="esi:Exig_1293"/>
<gene>
    <name evidence="2" type="ordered locus">Exig_1293</name>
</gene>
<reference evidence="2 3" key="2">
    <citation type="journal article" date="2008" name="BMC Genomics">
        <title>Architecture of thermal adaptation in an Exiguobacterium sibiricum strain isolated from 3 million year old permafrost: a genome and transcriptome approach.</title>
        <authorList>
            <person name="Rodrigues D.F."/>
            <person name="Ivanova N."/>
            <person name="He Z."/>
            <person name="Huebner M."/>
            <person name="Zhou J."/>
            <person name="Tiedje J.M."/>
        </authorList>
    </citation>
    <scope>NUCLEOTIDE SEQUENCE [LARGE SCALE GENOMIC DNA]</scope>
    <source>
        <strain evidence="3">DSM 17290 / CIP 109462 / JCM 13490 / 255-15</strain>
    </source>
</reference>
<dbReference type="HOGENOM" id="CLU_142722_0_0_9"/>
<protein>
    <submittedName>
        <fullName evidence="2">Uncharacterized protein</fullName>
    </submittedName>
</protein>
<keyword evidence="3" id="KW-1185">Reference proteome</keyword>
<keyword evidence="1" id="KW-0472">Membrane</keyword>
<dbReference type="RefSeq" id="WP_012370187.1">
    <property type="nucleotide sequence ID" value="NC_010556.1"/>
</dbReference>
<keyword evidence="1" id="KW-1133">Transmembrane helix</keyword>
<dbReference type="Pfam" id="PF17428">
    <property type="entry name" value="DUF5412"/>
    <property type="match status" value="1"/>
</dbReference>
<dbReference type="eggNOG" id="ENOG5032SB3">
    <property type="taxonomic scope" value="Bacteria"/>
</dbReference>
<reference evidence="2 3" key="1">
    <citation type="journal article" date="2006" name="Extremophiles">
        <title>Characterization of Exiguobacterium isolates from the Siberian permafrost. Description of Exiguobacterium sibiricum sp. nov.</title>
        <authorList>
            <person name="Rodrigues D.F."/>
            <person name="Goris J."/>
            <person name="Vishnivetskaya T."/>
            <person name="Gilichinsky D."/>
            <person name="Thomashow M.F."/>
            <person name="Tiedje J.M."/>
        </authorList>
    </citation>
    <scope>NUCLEOTIDE SEQUENCE [LARGE SCALE GENOMIC DNA]</scope>
    <source>
        <strain evidence="3">DSM 17290 / CIP 109462 / JCM 13490 / 255-15</strain>
    </source>
</reference>
<reference evidence="3" key="3">
    <citation type="submission" date="2008-04" db="EMBL/GenBank/DDBJ databases">
        <title>Complete sequence of chromosome of Exiguobacterium sibiricum 255-15.</title>
        <authorList>
            <consortium name="US DOE Joint Genome Institute"/>
            <person name="Copeland A."/>
            <person name="Lucas S."/>
            <person name="Lapidus A."/>
            <person name="Glavina del Rio T."/>
            <person name="Dalin E."/>
            <person name="Tice H."/>
            <person name="Bruce D."/>
            <person name="Goodwin L."/>
            <person name="Pitluck S."/>
            <person name="Kiss H."/>
            <person name="Chertkov O."/>
            <person name="Monk C."/>
            <person name="Brettin T."/>
            <person name="Detter J.C."/>
            <person name="Han C."/>
            <person name="Kuske C.R."/>
            <person name="Schmutz J."/>
            <person name="Larimer F."/>
            <person name="Land M."/>
            <person name="Hauser L."/>
            <person name="Kyrpides N."/>
            <person name="Mikhailova N."/>
            <person name="Vishnivetskaya T."/>
            <person name="Rodrigues D.F."/>
            <person name="Gilichinsky D."/>
            <person name="Tiedje J."/>
            <person name="Richardson P."/>
        </authorList>
    </citation>
    <scope>NUCLEOTIDE SEQUENCE [LARGE SCALE GENOMIC DNA]</scope>
    <source>
        <strain evidence="3">DSM 17290 / CIP 109462 / JCM 13490 / 255-15</strain>
    </source>
</reference>
<name>B1YF90_EXIS2</name>
<proteinExistence type="predicted"/>
<accession>B1YF90</accession>
<dbReference type="Proteomes" id="UP000001681">
    <property type="component" value="Chromosome"/>
</dbReference>